<feature type="transmembrane region" description="Helical" evidence="8">
    <location>
        <begin position="54"/>
        <end position="81"/>
    </location>
</feature>
<accession>A0ABX8S7C9</accession>
<dbReference type="Pfam" id="PF07690">
    <property type="entry name" value="MFS_1"/>
    <property type="match status" value="1"/>
</dbReference>
<feature type="transmembrane region" description="Helical" evidence="8">
    <location>
        <begin position="152"/>
        <end position="170"/>
    </location>
</feature>
<comment type="subcellular location">
    <subcellularLocation>
        <location evidence="1">Cell membrane</location>
        <topology evidence="1">Multi-pass membrane protein</topology>
    </subcellularLocation>
</comment>
<feature type="region of interest" description="Disordered" evidence="7">
    <location>
        <begin position="517"/>
        <end position="536"/>
    </location>
</feature>
<keyword evidence="6 8" id="KW-0472">Membrane</keyword>
<feature type="transmembrane region" description="Helical" evidence="8">
    <location>
        <begin position="182"/>
        <end position="202"/>
    </location>
</feature>
<feature type="transmembrane region" description="Helical" evidence="8">
    <location>
        <begin position="243"/>
        <end position="262"/>
    </location>
</feature>
<dbReference type="InterPro" id="IPR011701">
    <property type="entry name" value="MFS"/>
</dbReference>
<dbReference type="CDD" id="cd17321">
    <property type="entry name" value="MFS_MMR_MDR_like"/>
    <property type="match status" value="1"/>
</dbReference>
<keyword evidence="5 8" id="KW-1133">Transmembrane helix</keyword>
<dbReference type="PROSITE" id="PS00216">
    <property type="entry name" value="SUGAR_TRANSPORT_1"/>
    <property type="match status" value="1"/>
</dbReference>
<evidence type="ECO:0000256" key="2">
    <source>
        <dbReference type="ARBA" id="ARBA00022448"/>
    </source>
</evidence>
<feature type="transmembrane region" description="Helical" evidence="8">
    <location>
        <begin position="377"/>
        <end position="395"/>
    </location>
</feature>
<evidence type="ECO:0000313" key="11">
    <source>
        <dbReference type="Proteomes" id="UP000887023"/>
    </source>
</evidence>
<keyword evidence="2" id="KW-0813">Transport</keyword>
<dbReference type="Gene3D" id="1.20.1250.20">
    <property type="entry name" value="MFS general substrate transporter like domains"/>
    <property type="match status" value="1"/>
</dbReference>
<protein>
    <submittedName>
        <fullName evidence="10">MFS transporter</fullName>
    </submittedName>
</protein>
<evidence type="ECO:0000313" key="10">
    <source>
        <dbReference type="EMBL" id="QXQ13376.1"/>
    </source>
</evidence>
<feature type="transmembrane region" description="Helical" evidence="8">
    <location>
        <begin position="490"/>
        <end position="510"/>
    </location>
</feature>
<dbReference type="SUPFAM" id="SSF103473">
    <property type="entry name" value="MFS general substrate transporter"/>
    <property type="match status" value="1"/>
</dbReference>
<evidence type="ECO:0000256" key="5">
    <source>
        <dbReference type="ARBA" id="ARBA00022989"/>
    </source>
</evidence>
<reference evidence="10" key="1">
    <citation type="submission" date="2021-07" db="EMBL/GenBank/DDBJ databases">
        <title>Candidatus Kaistella beijingensis sp. nov. isolated from a municipal wastewater treatment plant is involved in sludge foaming.</title>
        <authorList>
            <person name="Song Y."/>
            <person name="Liu S.-J."/>
        </authorList>
    </citation>
    <scope>NUCLEOTIDE SEQUENCE</scope>
    <source>
        <strain evidence="10">DSM 43998</strain>
    </source>
</reference>
<evidence type="ECO:0000259" key="9">
    <source>
        <dbReference type="PROSITE" id="PS50850"/>
    </source>
</evidence>
<keyword evidence="11" id="KW-1185">Reference proteome</keyword>
<keyword evidence="4 8" id="KW-0812">Transmembrane</keyword>
<feature type="transmembrane region" description="Helical" evidence="8">
    <location>
        <begin position="401"/>
        <end position="421"/>
    </location>
</feature>
<feature type="transmembrane region" description="Helical" evidence="8">
    <location>
        <begin position="93"/>
        <end position="114"/>
    </location>
</feature>
<feature type="transmembrane region" description="Helical" evidence="8">
    <location>
        <begin position="268"/>
        <end position="292"/>
    </location>
</feature>
<keyword evidence="3" id="KW-1003">Cell membrane</keyword>
<feature type="transmembrane region" description="Helical" evidence="8">
    <location>
        <begin position="342"/>
        <end position="365"/>
    </location>
</feature>
<evidence type="ECO:0000256" key="8">
    <source>
        <dbReference type="SAM" id="Phobius"/>
    </source>
</evidence>
<dbReference type="InterPro" id="IPR036259">
    <property type="entry name" value="MFS_trans_sf"/>
</dbReference>
<evidence type="ECO:0000256" key="4">
    <source>
        <dbReference type="ARBA" id="ARBA00022692"/>
    </source>
</evidence>
<feature type="transmembrane region" description="Helical" evidence="8">
    <location>
        <begin position="313"/>
        <end position="336"/>
    </location>
</feature>
<dbReference type="PANTHER" id="PTHR42718:SF46">
    <property type="entry name" value="BLR6921 PROTEIN"/>
    <property type="match status" value="1"/>
</dbReference>
<dbReference type="PROSITE" id="PS50850">
    <property type="entry name" value="MFS"/>
    <property type="match status" value="1"/>
</dbReference>
<evidence type="ECO:0000256" key="7">
    <source>
        <dbReference type="SAM" id="MobiDB-lite"/>
    </source>
</evidence>
<dbReference type="InterPro" id="IPR020846">
    <property type="entry name" value="MFS_dom"/>
</dbReference>
<dbReference type="EMBL" id="CP079105">
    <property type="protein sequence ID" value="QXQ13376.1"/>
    <property type="molecule type" value="Genomic_DNA"/>
</dbReference>
<evidence type="ECO:0000256" key="3">
    <source>
        <dbReference type="ARBA" id="ARBA00022475"/>
    </source>
</evidence>
<feature type="transmembrane region" description="Helical" evidence="8">
    <location>
        <begin position="121"/>
        <end position="140"/>
    </location>
</feature>
<name>A0ABX8S7C9_9ACTN</name>
<dbReference type="PANTHER" id="PTHR42718">
    <property type="entry name" value="MAJOR FACILITATOR SUPERFAMILY MULTIDRUG TRANSPORTER MFSC"/>
    <property type="match status" value="1"/>
</dbReference>
<dbReference type="Gene3D" id="1.20.1720.10">
    <property type="entry name" value="Multidrug resistance protein D"/>
    <property type="match status" value="1"/>
</dbReference>
<organism evidence="10 11">
    <name type="scientific">Skermania pinensis</name>
    <dbReference type="NCBI Taxonomy" id="39122"/>
    <lineage>
        <taxon>Bacteria</taxon>
        <taxon>Bacillati</taxon>
        <taxon>Actinomycetota</taxon>
        <taxon>Actinomycetes</taxon>
        <taxon>Mycobacteriales</taxon>
        <taxon>Gordoniaceae</taxon>
        <taxon>Skermania</taxon>
    </lineage>
</organism>
<sequence>MRQISVDAKWRLVTDSARAEISSPPANYSEVSLSNTDAAAPTTVAAAAPDSGRWWGLVVIALAQLMVVLDATIVTISLPFAQADLGISDSNRQWALTAYTLIFGGLLLLGGRLADYLGRRLMFLIGLAGFAAASALAGLAQNGAELFAGRGLQGAFAALLAPAALSLLTVTFTEPKERARAFGVFAGISAGGAALGLIVGGALTEYASWRWCLLVNTPVAILAAIGALSVIKKDVPVARTGGYDVAGAVTATLGLVSVVYGFTRAAEAGWSAVSTVTLFAAGVVLLGAFVGIERRARNPLLPLRIPGEINRGGSYLAALLLPIAMFAMFLFLSYYFQVTLGYTPLHAGVAFLPFPAGIMVSAAIASQLLPRVGPRPLMLTGTALGTIGLLYLAQLSLGDSYVSGVLPAQLLVALGMGQVFVAMQTTALHDVDARDAGVASALLNAAQQVGGSIGTALLTTVAVQVSDRYVAAHAGADQLIARASIHSYDVAFYWGAGFFALAFVVVAVMITGRPDDLERGPAEESPVEPELQPAAG</sequence>
<evidence type="ECO:0000256" key="6">
    <source>
        <dbReference type="ARBA" id="ARBA00023136"/>
    </source>
</evidence>
<feature type="domain" description="Major facilitator superfamily (MFS) profile" evidence="9">
    <location>
        <begin position="56"/>
        <end position="514"/>
    </location>
</feature>
<dbReference type="Proteomes" id="UP000887023">
    <property type="component" value="Chromosome"/>
</dbReference>
<evidence type="ECO:0000256" key="1">
    <source>
        <dbReference type="ARBA" id="ARBA00004651"/>
    </source>
</evidence>
<gene>
    <name evidence="10" type="ORF">KV203_16155</name>
</gene>
<dbReference type="InterPro" id="IPR005829">
    <property type="entry name" value="Sugar_transporter_CS"/>
</dbReference>
<feature type="transmembrane region" description="Helical" evidence="8">
    <location>
        <begin position="208"/>
        <end position="231"/>
    </location>
</feature>
<proteinExistence type="predicted"/>